<keyword evidence="5 12" id="KW-0812">Transmembrane</keyword>
<dbReference type="GO" id="GO:0051707">
    <property type="term" value="P:response to other organism"/>
    <property type="evidence" value="ECO:0007669"/>
    <property type="project" value="UniProtKB-ARBA"/>
</dbReference>
<dbReference type="SMART" id="SM00369">
    <property type="entry name" value="LRR_TYP"/>
    <property type="match status" value="12"/>
</dbReference>
<dbReference type="FunFam" id="3.80.10.10:FF:000649">
    <property type="entry name" value="Leucine Rich Repeat family protein"/>
    <property type="match status" value="1"/>
</dbReference>
<evidence type="ECO:0000256" key="2">
    <source>
        <dbReference type="ARBA" id="ARBA00009592"/>
    </source>
</evidence>
<comment type="similarity">
    <text evidence="2">Belongs to the RLP family.</text>
</comment>
<dbReference type="InterPro" id="IPR046956">
    <property type="entry name" value="RLP23-like"/>
</dbReference>
<comment type="caution">
    <text evidence="15">The sequence shown here is derived from an EMBL/GenBank/DDBJ whole genome shotgun (WGS) entry which is preliminary data.</text>
</comment>
<dbReference type="Pfam" id="PF23598">
    <property type="entry name" value="LRR_14"/>
    <property type="match status" value="1"/>
</dbReference>
<dbReference type="Pfam" id="PF00560">
    <property type="entry name" value="LRR_1"/>
    <property type="match status" value="10"/>
</dbReference>
<evidence type="ECO:0000256" key="10">
    <source>
        <dbReference type="ARBA" id="ARBA00023170"/>
    </source>
</evidence>
<feature type="transmembrane region" description="Helical" evidence="12">
    <location>
        <begin position="964"/>
        <end position="987"/>
    </location>
</feature>
<dbReference type="FunFam" id="3.80.10.10:FF:000213">
    <property type="entry name" value="Tyrosine-sulfated glycopeptide receptor 1"/>
    <property type="match status" value="1"/>
</dbReference>
<evidence type="ECO:0000256" key="9">
    <source>
        <dbReference type="ARBA" id="ARBA00023136"/>
    </source>
</evidence>
<keyword evidence="4" id="KW-0433">Leucine-rich repeat</keyword>
<sequence length="1018" mass="112386">MLPVQLIMPFKQAKSLIYTRPHLSCTGHNTHLGMAMNFISIQLLFLILFSGFLSLETFKLSSCNGDLKVGCKEAEKKALLKFKESLTDPSGRLASWVGPYCCRWSGVNCSNKSGHVIKLKLRNSFPDSYETNKTVHALGGEINPSLLSLKYLNHLDLSMNNFGGIRIPEFLGSLTKLRYLNLSSASFGGEIPPNLGNLSSLRYLDLNFPFDGLKVNNLHWLSSLSSLKNLNLAGVDLSKAASHWLQTVNMLPSLLELHLPQCRLTNFPLSLRFVNFTSLLALDLSHNGFNSTIPHWLFNLSSVAYLDMSSNNLHGGLPDAFAGLTFLQNLDLSENYGIEGQLKRSLGDLCNLQTLKLSYNNINGEIMEFVNGLSECTNSKLDTLDLGYNKLTGNLPNSVDHLKSLQNLRLRHNLFRGSIPETIGNLSSLKELYVSDNQMGGNIPKSLGQLSLLVALDISENSWEGVMKEAHLVNLSSLNDISISKTSQNISLVFEISSDWIPPFKLKYINIQSCKLGPRFPSWLRNQNELTTVVLNNARISDTIPDWFLKLGLHLDELDLGYNQLRGMAPSSLQFSYSSSIDLSLNRFEGPLPLWSSNVSTIYLMDNLFSGPIPTNIGQLMPHLTDIDISRNSINGSIPLSIGDLTDLTTLVISSNHLSGEIPHFWNNMPNLYILDMSNNTLSGTIPSSIASLSFLKYLILSRNNLSGELPSALQNCTYMYSLDLGDNQLSGSLPAWIGESMTSLLILSMRNNSFTGNIPSHICRLSALHILDLSQNNLSGLVPPCIGNLSGLKLELTSETVRYQGHLQVAAKGRILQYDSMLYLVNSLDLSSNNLSGELPREITSLAKLGTLNLSMNQMTGNIPLDIGRLEWLETLDLSRNQLSGPIPPSMASLTFLSHLNLSYNNLSGKIPTGNQFQTLNDPSIYEGNLGLCGLPLLTKCFSKPTQYPGGNEGETDDALEKLWFSICIGLGFFVGFWGICGSLIVKKQWRHAYFHSLEGLKDRLVVLVSQKLALGP</sequence>
<keyword evidence="11" id="KW-0325">Glycoprotein</keyword>
<evidence type="ECO:0000259" key="14">
    <source>
        <dbReference type="Pfam" id="PF23598"/>
    </source>
</evidence>
<reference evidence="15 16" key="1">
    <citation type="submission" date="2024-02" db="EMBL/GenBank/DDBJ databases">
        <authorList>
            <person name="Vignale AGUSTIN F."/>
            <person name="Sosa J E."/>
            <person name="Modenutti C."/>
        </authorList>
    </citation>
    <scope>NUCLEOTIDE SEQUENCE [LARGE SCALE GENOMIC DNA]</scope>
</reference>
<name>A0ABC8REC0_9AQUA</name>
<dbReference type="Pfam" id="PF13516">
    <property type="entry name" value="LRR_6"/>
    <property type="match status" value="1"/>
</dbReference>
<evidence type="ECO:0000256" key="6">
    <source>
        <dbReference type="ARBA" id="ARBA00022729"/>
    </source>
</evidence>
<evidence type="ECO:0008006" key="17">
    <source>
        <dbReference type="Google" id="ProtNLM"/>
    </source>
</evidence>
<keyword evidence="6" id="KW-0732">Signal</keyword>
<keyword evidence="7" id="KW-0677">Repeat</keyword>
<protein>
    <recommendedName>
        <fullName evidence="17">Leucine-rich repeat-containing N-terminal plant-type domain-containing protein</fullName>
    </recommendedName>
</protein>
<dbReference type="PANTHER" id="PTHR48063">
    <property type="entry name" value="LRR RECEPTOR-LIKE KINASE"/>
    <property type="match status" value="1"/>
</dbReference>
<dbReference type="Gene3D" id="3.80.10.10">
    <property type="entry name" value="Ribonuclease Inhibitor"/>
    <property type="match status" value="3"/>
</dbReference>
<evidence type="ECO:0000256" key="3">
    <source>
        <dbReference type="ARBA" id="ARBA00022475"/>
    </source>
</evidence>
<evidence type="ECO:0000256" key="8">
    <source>
        <dbReference type="ARBA" id="ARBA00022989"/>
    </source>
</evidence>
<evidence type="ECO:0000256" key="5">
    <source>
        <dbReference type="ARBA" id="ARBA00022692"/>
    </source>
</evidence>
<dbReference type="InterPro" id="IPR013210">
    <property type="entry name" value="LRR_N_plant-typ"/>
</dbReference>
<keyword evidence="8 12" id="KW-1133">Transmembrane helix</keyword>
<dbReference type="FunFam" id="3.80.10.10:FF:000095">
    <property type="entry name" value="LRR receptor-like serine/threonine-protein kinase GSO1"/>
    <property type="match status" value="1"/>
</dbReference>
<dbReference type="PANTHER" id="PTHR48063:SF81">
    <property type="entry name" value="LEUCINE-RICH REPEAT-CONTAINING N-TERMINAL PLANT-TYPE DOMAIN-CONTAINING PROTEIN"/>
    <property type="match status" value="1"/>
</dbReference>
<dbReference type="Proteomes" id="UP001642360">
    <property type="component" value="Unassembled WGS sequence"/>
</dbReference>
<dbReference type="InterPro" id="IPR003591">
    <property type="entry name" value="Leu-rich_rpt_typical-subtyp"/>
</dbReference>
<dbReference type="SUPFAM" id="SSF52058">
    <property type="entry name" value="L domain-like"/>
    <property type="match status" value="3"/>
</dbReference>
<dbReference type="InterPro" id="IPR001611">
    <property type="entry name" value="Leu-rich_rpt"/>
</dbReference>
<dbReference type="SUPFAM" id="SSF52047">
    <property type="entry name" value="RNI-like"/>
    <property type="match status" value="1"/>
</dbReference>
<keyword evidence="10" id="KW-0675">Receptor</keyword>
<dbReference type="FunFam" id="3.80.10.10:FF:000041">
    <property type="entry name" value="LRR receptor-like serine/threonine-protein kinase ERECTA"/>
    <property type="match status" value="1"/>
</dbReference>
<evidence type="ECO:0000256" key="7">
    <source>
        <dbReference type="ARBA" id="ARBA00022737"/>
    </source>
</evidence>
<dbReference type="GO" id="GO:0005886">
    <property type="term" value="C:plasma membrane"/>
    <property type="evidence" value="ECO:0007669"/>
    <property type="project" value="UniProtKB-SubCell"/>
</dbReference>
<evidence type="ECO:0000313" key="16">
    <source>
        <dbReference type="Proteomes" id="UP001642360"/>
    </source>
</evidence>
<keyword evidence="16" id="KW-1185">Reference proteome</keyword>
<evidence type="ECO:0000256" key="1">
    <source>
        <dbReference type="ARBA" id="ARBA00004251"/>
    </source>
</evidence>
<feature type="domain" description="Disease resistance R13L4/SHOC-2-like LRR" evidence="14">
    <location>
        <begin position="381"/>
        <end position="528"/>
    </location>
</feature>
<evidence type="ECO:0000259" key="13">
    <source>
        <dbReference type="Pfam" id="PF08263"/>
    </source>
</evidence>
<dbReference type="Pfam" id="PF08263">
    <property type="entry name" value="LRRNT_2"/>
    <property type="match status" value="1"/>
</dbReference>
<dbReference type="Pfam" id="PF13855">
    <property type="entry name" value="LRR_8"/>
    <property type="match status" value="1"/>
</dbReference>
<evidence type="ECO:0000256" key="11">
    <source>
        <dbReference type="ARBA" id="ARBA00023180"/>
    </source>
</evidence>
<dbReference type="PRINTS" id="PR00019">
    <property type="entry name" value="LEURICHRPT"/>
</dbReference>
<organism evidence="15 16">
    <name type="scientific">Ilex paraguariensis</name>
    <name type="common">yerba mate</name>
    <dbReference type="NCBI Taxonomy" id="185542"/>
    <lineage>
        <taxon>Eukaryota</taxon>
        <taxon>Viridiplantae</taxon>
        <taxon>Streptophyta</taxon>
        <taxon>Embryophyta</taxon>
        <taxon>Tracheophyta</taxon>
        <taxon>Spermatophyta</taxon>
        <taxon>Magnoliopsida</taxon>
        <taxon>eudicotyledons</taxon>
        <taxon>Gunneridae</taxon>
        <taxon>Pentapetalae</taxon>
        <taxon>asterids</taxon>
        <taxon>campanulids</taxon>
        <taxon>Aquifoliales</taxon>
        <taxon>Aquifoliaceae</taxon>
        <taxon>Ilex</taxon>
    </lineage>
</organism>
<evidence type="ECO:0000256" key="12">
    <source>
        <dbReference type="SAM" id="Phobius"/>
    </source>
</evidence>
<proteinExistence type="inferred from homology"/>
<dbReference type="GO" id="GO:0006952">
    <property type="term" value="P:defense response"/>
    <property type="evidence" value="ECO:0007669"/>
    <property type="project" value="UniProtKB-ARBA"/>
</dbReference>
<dbReference type="InterPro" id="IPR055414">
    <property type="entry name" value="LRR_R13L4/SHOC2-like"/>
</dbReference>
<gene>
    <name evidence="15" type="ORF">ILEXP_LOCUS11013</name>
</gene>
<evidence type="ECO:0000256" key="4">
    <source>
        <dbReference type="ARBA" id="ARBA00022614"/>
    </source>
</evidence>
<dbReference type="InterPro" id="IPR032675">
    <property type="entry name" value="LRR_dom_sf"/>
</dbReference>
<dbReference type="EMBL" id="CAUOFW020001286">
    <property type="protein sequence ID" value="CAK9143314.1"/>
    <property type="molecule type" value="Genomic_DNA"/>
</dbReference>
<evidence type="ECO:0000313" key="15">
    <source>
        <dbReference type="EMBL" id="CAK9143314.1"/>
    </source>
</evidence>
<keyword evidence="3" id="KW-1003">Cell membrane</keyword>
<dbReference type="AlphaFoldDB" id="A0ABC8REC0"/>
<keyword evidence="9 12" id="KW-0472">Membrane</keyword>
<comment type="subcellular location">
    <subcellularLocation>
        <location evidence="1">Cell membrane</location>
        <topology evidence="1">Single-pass type I membrane protein</topology>
    </subcellularLocation>
</comment>
<feature type="domain" description="Leucine-rich repeat-containing N-terminal plant-type" evidence="13">
    <location>
        <begin position="74"/>
        <end position="110"/>
    </location>
</feature>
<accession>A0ABC8REC0</accession>